<name>A0AAD5UXR8_9APHY</name>
<sequence>MLHPRGFEIRVITGDGVLEEYGTTMKGEDSVHCHIASQANQSFRLELKNHTDLDVTFRCFADGIRIGGQPCNPQATVQLSKLAVSPSTSRQFAFADVEFSESSDAVAIGSTKLMSLGTIIIKVRRIEHTRGKKERTFEIPALLNGPIDEKSKKIGTHHVILGPEIPRKASRYHQIVKTLDSNSQPFAKFVFKYRPREILQAQGIIPVTPDPSLEESNSTIDIPPSRRSNNRNQNPNSPIPGPSNLAHNATGTSPVPTFAHEIDLKPTIKIESNTGNDDEELALLEEQARLLKMQAENVQGRLNRIRARRGRAEKQQGLSLSKSTRGSRQDPIEVD</sequence>
<proteinExistence type="predicted"/>
<dbReference type="AlphaFoldDB" id="A0AAD5UXR8"/>
<feature type="domain" description="DUF7918" evidence="2">
    <location>
        <begin position="6"/>
        <end position="207"/>
    </location>
</feature>
<evidence type="ECO:0000313" key="4">
    <source>
        <dbReference type="Proteomes" id="UP001212997"/>
    </source>
</evidence>
<feature type="region of interest" description="Disordered" evidence="1">
    <location>
        <begin position="205"/>
        <end position="252"/>
    </location>
</feature>
<keyword evidence="4" id="KW-1185">Reference proteome</keyword>
<evidence type="ECO:0000259" key="2">
    <source>
        <dbReference type="Pfam" id="PF25534"/>
    </source>
</evidence>
<feature type="region of interest" description="Disordered" evidence="1">
    <location>
        <begin position="305"/>
        <end position="335"/>
    </location>
</feature>
<feature type="compositionally biased region" description="Polar residues" evidence="1">
    <location>
        <begin position="316"/>
        <end position="326"/>
    </location>
</feature>
<reference evidence="3" key="1">
    <citation type="submission" date="2022-07" db="EMBL/GenBank/DDBJ databases">
        <title>Genome Sequence of Physisporinus lineatus.</title>
        <authorList>
            <person name="Buettner E."/>
        </authorList>
    </citation>
    <scope>NUCLEOTIDE SEQUENCE</scope>
    <source>
        <strain evidence="3">VT162</strain>
    </source>
</reference>
<dbReference type="Proteomes" id="UP001212997">
    <property type="component" value="Unassembled WGS sequence"/>
</dbReference>
<comment type="caution">
    <text evidence="3">The sequence shown here is derived from an EMBL/GenBank/DDBJ whole genome shotgun (WGS) entry which is preliminary data.</text>
</comment>
<dbReference type="EMBL" id="JANAWD010000474">
    <property type="protein sequence ID" value="KAJ3478914.1"/>
    <property type="molecule type" value="Genomic_DNA"/>
</dbReference>
<dbReference type="Pfam" id="PF25534">
    <property type="entry name" value="DUF7918"/>
    <property type="match status" value="1"/>
</dbReference>
<evidence type="ECO:0000313" key="3">
    <source>
        <dbReference type="EMBL" id="KAJ3478914.1"/>
    </source>
</evidence>
<protein>
    <recommendedName>
        <fullName evidence="2">DUF7918 domain-containing protein</fullName>
    </recommendedName>
</protein>
<dbReference type="PANTHER" id="PTHR36223">
    <property type="entry name" value="BETA-LACTAMASE-TYPE TRANSPEPTIDASE FOLD DOMAIN CONTAINING PROTEIN"/>
    <property type="match status" value="1"/>
</dbReference>
<dbReference type="PANTHER" id="PTHR36223:SF1">
    <property type="entry name" value="TRANSCRIPTION ELONGATION FACTOR EAF N-TERMINAL DOMAIN-CONTAINING PROTEIN"/>
    <property type="match status" value="1"/>
</dbReference>
<dbReference type="InterPro" id="IPR057678">
    <property type="entry name" value="DUF7918"/>
</dbReference>
<feature type="compositionally biased region" description="Low complexity" evidence="1">
    <location>
        <begin position="222"/>
        <end position="236"/>
    </location>
</feature>
<organism evidence="3 4">
    <name type="scientific">Meripilus lineatus</name>
    <dbReference type="NCBI Taxonomy" id="2056292"/>
    <lineage>
        <taxon>Eukaryota</taxon>
        <taxon>Fungi</taxon>
        <taxon>Dikarya</taxon>
        <taxon>Basidiomycota</taxon>
        <taxon>Agaricomycotina</taxon>
        <taxon>Agaricomycetes</taxon>
        <taxon>Polyporales</taxon>
        <taxon>Meripilaceae</taxon>
        <taxon>Meripilus</taxon>
    </lineage>
</organism>
<accession>A0AAD5UXR8</accession>
<gene>
    <name evidence="3" type="ORF">NLI96_g9418</name>
</gene>
<evidence type="ECO:0000256" key="1">
    <source>
        <dbReference type="SAM" id="MobiDB-lite"/>
    </source>
</evidence>